<evidence type="ECO:0000313" key="9">
    <source>
        <dbReference type="Proteomes" id="UP000034492"/>
    </source>
</evidence>
<comment type="caution">
    <text evidence="8">The sequence shown here is derived from an EMBL/GenBank/DDBJ whole genome shotgun (WGS) entry which is preliminary data.</text>
</comment>
<feature type="transmembrane region" description="Helical" evidence="6">
    <location>
        <begin position="69"/>
        <end position="97"/>
    </location>
</feature>
<sequence length="189" mass="21443">MVWQKLQRIVFVLFLVLVISSLFIYQVFGDRFDLEQIRQSLKDFGIWAPLIFVALYTLGTIFIPSTPFMAVAGILFGFKYGFIYSAIGGFLSSIIVFEISRRLGKTKVENILEHKYLKSLGRYNERLESGGAWDLVILRIAPIMPFNVLNILMGVSKIKTGDYVIGTVLGLIPSIILTVYFGHFISKIF</sequence>
<accession>A0A0G0H4Z2</accession>
<name>A0A0G0H4Z2_9BACT</name>
<evidence type="ECO:0000256" key="5">
    <source>
        <dbReference type="ARBA" id="ARBA00023136"/>
    </source>
</evidence>
<keyword evidence="4 6" id="KW-1133">Transmembrane helix</keyword>
<evidence type="ECO:0000256" key="4">
    <source>
        <dbReference type="ARBA" id="ARBA00022989"/>
    </source>
</evidence>
<evidence type="ECO:0000259" key="7">
    <source>
        <dbReference type="Pfam" id="PF09335"/>
    </source>
</evidence>
<feature type="domain" description="VTT" evidence="7">
    <location>
        <begin position="63"/>
        <end position="183"/>
    </location>
</feature>
<proteinExistence type="inferred from homology"/>
<feature type="transmembrane region" description="Helical" evidence="6">
    <location>
        <begin position="132"/>
        <end position="152"/>
    </location>
</feature>
<dbReference type="PANTHER" id="PTHR12677">
    <property type="entry name" value="GOLGI APPARATUS MEMBRANE PROTEIN TVP38-RELATED"/>
    <property type="match status" value="1"/>
</dbReference>
<organism evidence="8 9">
    <name type="scientific">Candidatus Daviesbacteria bacterium GW2011_GWB1_36_5</name>
    <dbReference type="NCBI Taxonomy" id="1618426"/>
    <lineage>
        <taxon>Bacteria</taxon>
        <taxon>Candidatus Daviesiibacteriota</taxon>
    </lineage>
</organism>
<evidence type="ECO:0000256" key="1">
    <source>
        <dbReference type="ARBA" id="ARBA00004651"/>
    </source>
</evidence>
<feature type="transmembrane region" description="Helical" evidence="6">
    <location>
        <begin position="46"/>
        <end position="63"/>
    </location>
</feature>
<dbReference type="PANTHER" id="PTHR12677:SF59">
    <property type="entry name" value="GOLGI APPARATUS MEMBRANE PROTEIN TVP38-RELATED"/>
    <property type="match status" value="1"/>
</dbReference>
<dbReference type="GO" id="GO:0005886">
    <property type="term" value="C:plasma membrane"/>
    <property type="evidence" value="ECO:0007669"/>
    <property type="project" value="UniProtKB-SubCell"/>
</dbReference>
<feature type="transmembrane region" description="Helical" evidence="6">
    <location>
        <begin position="164"/>
        <end position="185"/>
    </location>
</feature>
<comment type="similarity">
    <text evidence="6">Belongs to the TVP38/TMEM64 family.</text>
</comment>
<dbReference type="InterPro" id="IPR032816">
    <property type="entry name" value="VTT_dom"/>
</dbReference>
<reference evidence="8 9" key="1">
    <citation type="journal article" date="2015" name="Nature">
        <title>rRNA introns, odd ribosomes, and small enigmatic genomes across a large radiation of phyla.</title>
        <authorList>
            <person name="Brown C.T."/>
            <person name="Hug L.A."/>
            <person name="Thomas B.C."/>
            <person name="Sharon I."/>
            <person name="Castelle C.J."/>
            <person name="Singh A."/>
            <person name="Wilkins M.J."/>
            <person name="Williams K.H."/>
            <person name="Banfield J.F."/>
        </authorList>
    </citation>
    <scope>NUCLEOTIDE SEQUENCE [LARGE SCALE GENOMIC DNA]</scope>
</reference>
<dbReference type="AlphaFoldDB" id="A0A0G0H4Z2"/>
<evidence type="ECO:0000256" key="2">
    <source>
        <dbReference type="ARBA" id="ARBA00022475"/>
    </source>
</evidence>
<dbReference type="InterPro" id="IPR015414">
    <property type="entry name" value="TMEM64"/>
</dbReference>
<keyword evidence="2 6" id="KW-1003">Cell membrane</keyword>
<feature type="transmembrane region" description="Helical" evidence="6">
    <location>
        <begin position="6"/>
        <end position="25"/>
    </location>
</feature>
<gene>
    <name evidence="8" type="ORF">US19_C0054G0006</name>
</gene>
<protein>
    <recommendedName>
        <fullName evidence="6">TVP38/TMEM64 family membrane protein</fullName>
    </recommendedName>
</protein>
<comment type="subcellular location">
    <subcellularLocation>
        <location evidence="1 6">Cell membrane</location>
        <topology evidence="1 6">Multi-pass membrane protein</topology>
    </subcellularLocation>
</comment>
<keyword evidence="5 6" id="KW-0472">Membrane</keyword>
<evidence type="ECO:0000313" key="8">
    <source>
        <dbReference type="EMBL" id="KKQ07124.1"/>
    </source>
</evidence>
<dbReference type="EMBL" id="LBSA01000054">
    <property type="protein sequence ID" value="KKQ07124.1"/>
    <property type="molecule type" value="Genomic_DNA"/>
</dbReference>
<dbReference type="Pfam" id="PF09335">
    <property type="entry name" value="VTT_dom"/>
    <property type="match status" value="1"/>
</dbReference>
<dbReference type="Proteomes" id="UP000034492">
    <property type="component" value="Unassembled WGS sequence"/>
</dbReference>
<evidence type="ECO:0000256" key="6">
    <source>
        <dbReference type="RuleBase" id="RU366058"/>
    </source>
</evidence>
<keyword evidence="3 6" id="KW-0812">Transmembrane</keyword>
<evidence type="ECO:0000256" key="3">
    <source>
        <dbReference type="ARBA" id="ARBA00022692"/>
    </source>
</evidence>